<gene>
    <name evidence="1" type="ORF">ATY37_20200</name>
</gene>
<organism evidence="1 2">
    <name type="scientific">Vibrio cidicii</name>
    <dbReference type="NCBI Taxonomy" id="1763883"/>
    <lineage>
        <taxon>Bacteria</taxon>
        <taxon>Pseudomonadati</taxon>
        <taxon>Pseudomonadota</taxon>
        <taxon>Gammaproteobacteria</taxon>
        <taxon>Vibrionales</taxon>
        <taxon>Vibrionaceae</taxon>
        <taxon>Vibrio</taxon>
    </lineage>
</organism>
<proteinExistence type="predicted"/>
<evidence type="ECO:0000313" key="1">
    <source>
        <dbReference type="EMBL" id="KYN85035.1"/>
    </source>
</evidence>
<dbReference type="RefSeq" id="WP_061897728.1">
    <property type="nucleotide sequence ID" value="NZ_LOBR01000073.1"/>
</dbReference>
<protein>
    <submittedName>
        <fullName evidence="1">Uncharacterized protein</fullName>
    </submittedName>
</protein>
<accession>A0A151KUL6</accession>
<name>A0A151KUL6_9VIBR</name>
<evidence type="ECO:0000313" key="2">
    <source>
        <dbReference type="Proteomes" id="UP000075346"/>
    </source>
</evidence>
<dbReference type="AlphaFoldDB" id="A0A151KUL6"/>
<dbReference type="EMBL" id="LOBR01000073">
    <property type="protein sequence ID" value="KYN85035.1"/>
    <property type="molecule type" value="Genomic_DNA"/>
</dbReference>
<dbReference type="Proteomes" id="UP000075346">
    <property type="component" value="Unassembled WGS sequence"/>
</dbReference>
<reference evidence="2" key="1">
    <citation type="submission" date="2015-12" db="EMBL/GenBank/DDBJ databases">
        <authorList>
            <person name="Shamseldin A."/>
            <person name="Moawad H."/>
            <person name="Abd El-Rahim W.M."/>
            <person name="Sadowsky M.J."/>
        </authorList>
    </citation>
    <scope>NUCLEOTIDE SEQUENCE [LARGE SCALE GENOMIC DNA]</scope>
    <source>
        <strain evidence="2">2538-88</strain>
    </source>
</reference>
<sequence length="183" mass="21618">MRHLLEEFMGLVAQEKVEIYNEFSFQHELGIFLRNHMPNQKIQFERNVSFFSFKLMKEHFVKKEIDICVYSDKELFAAIELKFPRNGQIPEQMYSFCKDIQFLEQLKQSGFKNAYFLVYCEDKGFYQGDAKGIYRHFRAGETLTGEITKPTGKQDNKVLISSSYQPRWQDVKGSGKFYLETIA</sequence>
<comment type="caution">
    <text evidence="1">The sequence shown here is derived from an EMBL/GenBank/DDBJ whole genome shotgun (WGS) entry which is preliminary data.</text>
</comment>